<dbReference type="Gramene" id="TuG1812S0001097400.01.T01">
    <property type="protein sequence ID" value="TuG1812S0001097400.01.T01.s_cds20089"/>
    <property type="gene ID" value="TuG1812S0001097400.01"/>
</dbReference>
<dbReference type="Gramene" id="TuG1812G0700003075.01.T01">
    <property type="protein sequence ID" value="TuG1812G0700003075.01.T01.cds241810"/>
    <property type="gene ID" value="TuG1812G0700003075.01"/>
</dbReference>
<accession>A0A8R7RDD7</accession>
<evidence type="ECO:0000313" key="3">
    <source>
        <dbReference type="Proteomes" id="UP000015106"/>
    </source>
</evidence>
<protein>
    <submittedName>
        <fullName evidence="2">Uncharacterized protein</fullName>
    </submittedName>
</protein>
<dbReference type="AlphaFoldDB" id="A0A8R7RDD7"/>
<reference evidence="1" key="2">
    <citation type="submission" date="2018-03" db="EMBL/GenBank/DDBJ databases">
        <title>The Triticum urartu genome reveals the dynamic nature of wheat genome evolution.</title>
        <authorList>
            <person name="Ling H."/>
            <person name="Ma B."/>
            <person name="Shi X."/>
            <person name="Liu H."/>
            <person name="Dong L."/>
            <person name="Sun H."/>
            <person name="Cao Y."/>
            <person name="Gao Q."/>
            <person name="Zheng S."/>
            <person name="Li Y."/>
            <person name="Yu Y."/>
            <person name="Du H."/>
            <person name="Qi M."/>
            <person name="Li Y."/>
            <person name="Yu H."/>
            <person name="Cui Y."/>
            <person name="Wang N."/>
            <person name="Chen C."/>
            <person name="Wu H."/>
            <person name="Zhao Y."/>
            <person name="Zhang J."/>
            <person name="Li Y."/>
            <person name="Zhou W."/>
            <person name="Zhang B."/>
            <person name="Hu W."/>
            <person name="Eijk M."/>
            <person name="Tang J."/>
            <person name="Witsenboer H."/>
            <person name="Zhao S."/>
            <person name="Li Z."/>
            <person name="Zhang A."/>
            <person name="Wang D."/>
            <person name="Liang C."/>
        </authorList>
    </citation>
    <scope>NUCLEOTIDE SEQUENCE [LARGE SCALE GENOMIC DNA]</scope>
    <source>
        <strain evidence="1">cv. G1812</strain>
    </source>
</reference>
<evidence type="ECO:0000313" key="1">
    <source>
        <dbReference type="EnsemblPlants" id="TuG1812G0700003075.01.T01.cds241810"/>
    </source>
</evidence>
<dbReference type="EnsemblPlants" id="TuG1812G0700003075.01.T01">
    <property type="protein sequence ID" value="TuG1812G0700003075.01.T01.cds241810"/>
    <property type="gene ID" value="TuG1812G0700003075.01"/>
</dbReference>
<keyword evidence="3" id="KW-1185">Reference proteome</keyword>
<sequence length="115" mass="13345">MIGDNECYECSLPLMSYKNCEVPIASRKEEESLSFPDRYECTYLPSPREIPPVESAEGVVQERCWALDMRVRYPPSVMTWVEEGIYVLGSKERTPVFRPYLFAQRTNQTPCRSPL</sequence>
<dbReference type="Proteomes" id="UP000015106">
    <property type="component" value="Chromosome 7"/>
</dbReference>
<reference evidence="2" key="3">
    <citation type="submission" date="2022-06" db="UniProtKB">
        <authorList>
            <consortium name="EnsemblPlants"/>
        </authorList>
    </citation>
    <scope>IDENTIFICATION</scope>
</reference>
<name>A0A8R7RDD7_TRIUA</name>
<evidence type="ECO:0000313" key="2">
    <source>
        <dbReference type="EnsemblPlants" id="TuG1812S0001097400.01.T01.s_cds20089"/>
    </source>
</evidence>
<organism evidence="2 3">
    <name type="scientific">Triticum urartu</name>
    <name type="common">Red wild einkorn</name>
    <name type="synonym">Crithodium urartu</name>
    <dbReference type="NCBI Taxonomy" id="4572"/>
    <lineage>
        <taxon>Eukaryota</taxon>
        <taxon>Viridiplantae</taxon>
        <taxon>Streptophyta</taxon>
        <taxon>Embryophyta</taxon>
        <taxon>Tracheophyta</taxon>
        <taxon>Spermatophyta</taxon>
        <taxon>Magnoliopsida</taxon>
        <taxon>Liliopsida</taxon>
        <taxon>Poales</taxon>
        <taxon>Poaceae</taxon>
        <taxon>BOP clade</taxon>
        <taxon>Pooideae</taxon>
        <taxon>Triticodae</taxon>
        <taxon>Triticeae</taxon>
        <taxon>Triticinae</taxon>
        <taxon>Triticum</taxon>
    </lineage>
</organism>
<reference evidence="3" key="1">
    <citation type="journal article" date="2013" name="Nature">
        <title>Draft genome of the wheat A-genome progenitor Triticum urartu.</title>
        <authorList>
            <person name="Ling H.Q."/>
            <person name="Zhao S."/>
            <person name="Liu D."/>
            <person name="Wang J."/>
            <person name="Sun H."/>
            <person name="Zhang C."/>
            <person name="Fan H."/>
            <person name="Li D."/>
            <person name="Dong L."/>
            <person name="Tao Y."/>
            <person name="Gao C."/>
            <person name="Wu H."/>
            <person name="Li Y."/>
            <person name="Cui Y."/>
            <person name="Guo X."/>
            <person name="Zheng S."/>
            <person name="Wang B."/>
            <person name="Yu K."/>
            <person name="Liang Q."/>
            <person name="Yang W."/>
            <person name="Lou X."/>
            <person name="Chen J."/>
            <person name="Feng M."/>
            <person name="Jian J."/>
            <person name="Zhang X."/>
            <person name="Luo G."/>
            <person name="Jiang Y."/>
            <person name="Liu J."/>
            <person name="Wang Z."/>
            <person name="Sha Y."/>
            <person name="Zhang B."/>
            <person name="Wu H."/>
            <person name="Tang D."/>
            <person name="Shen Q."/>
            <person name="Xue P."/>
            <person name="Zou S."/>
            <person name="Wang X."/>
            <person name="Liu X."/>
            <person name="Wang F."/>
            <person name="Yang Y."/>
            <person name="An X."/>
            <person name="Dong Z."/>
            <person name="Zhang K."/>
            <person name="Zhang X."/>
            <person name="Luo M.C."/>
            <person name="Dvorak J."/>
            <person name="Tong Y."/>
            <person name="Wang J."/>
            <person name="Yang H."/>
            <person name="Li Z."/>
            <person name="Wang D."/>
            <person name="Zhang A."/>
            <person name="Wang J."/>
        </authorList>
    </citation>
    <scope>NUCLEOTIDE SEQUENCE</scope>
    <source>
        <strain evidence="3">cv. G1812</strain>
    </source>
</reference>
<dbReference type="EnsemblPlants" id="TuG1812S0001097400.01.T01">
    <property type="protein sequence ID" value="TuG1812S0001097400.01.T01.s_cds20089"/>
    <property type="gene ID" value="TuG1812S0001097400.01"/>
</dbReference>
<proteinExistence type="predicted"/>